<organism evidence="1 2">
    <name type="scientific">Salinicoccus kekensis</name>
    <dbReference type="NCBI Taxonomy" id="714307"/>
    <lineage>
        <taxon>Bacteria</taxon>
        <taxon>Bacillati</taxon>
        <taxon>Bacillota</taxon>
        <taxon>Bacilli</taxon>
        <taxon>Bacillales</taxon>
        <taxon>Staphylococcaceae</taxon>
        <taxon>Salinicoccus</taxon>
    </lineage>
</organism>
<dbReference type="Proteomes" id="UP000219412">
    <property type="component" value="Unassembled WGS sequence"/>
</dbReference>
<evidence type="ECO:0000313" key="2">
    <source>
        <dbReference type="Proteomes" id="UP000219412"/>
    </source>
</evidence>
<dbReference type="RefSeq" id="WP_097042880.1">
    <property type="nucleotide sequence ID" value="NZ_OBQF01000008.1"/>
</dbReference>
<sequence length="203" mass="24299">MEQLDVLIQDNKVTIFDNDRFNEPLIEIDHEVMLITDYIFHFHSYKDKQVKIKSHLNDDWFSVDINRHIQRLRDNEIHDLEADTIEMRIKLKPLEILDEIIMGLNERYEKKVIGTLLNVLCDYSTYIDFLIEEKIADYTQQKELLFIEKEEGSKNISYHRLKLDKNQLKRSNNELIDILWFIDVVGINTNELKLLKSINTSFI</sequence>
<name>A0A285UTF3_9STAP</name>
<dbReference type="EMBL" id="OBQF01000008">
    <property type="protein sequence ID" value="SOC45120.1"/>
    <property type="molecule type" value="Genomic_DNA"/>
</dbReference>
<protein>
    <submittedName>
        <fullName evidence="1">Uncharacterized protein</fullName>
    </submittedName>
</protein>
<proteinExistence type="predicted"/>
<gene>
    <name evidence="1" type="ORF">SAMN05878391_2618</name>
</gene>
<dbReference type="AlphaFoldDB" id="A0A285UTF3"/>
<evidence type="ECO:0000313" key="1">
    <source>
        <dbReference type="EMBL" id="SOC45120.1"/>
    </source>
</evidence>
<dbReference type="OrthoDB" id="9825264at2"/>
<reference evidence="2" key="1">
    <citation type="submission" date="2017-08" db="EMBL/GenBank/DDBJ databases">
        <authorList>
            <person name="Varghese N."/>
            <person name="Submissions S."/>
        </authorList>
    </citation>
    <scope>NUCLEOTIDE SEQUENCE [LARGE SCALE GENOMIC DNA]</scope>
    <source>
        <strain evidence="2">DSM 23173</strain>
    </source>
</reference>
<keyword evidence="2" id="KW-1185">Reference proteome</keyword>
<accession>A0A285UTF3</accession>